<name>A0A316DH59_9BACT</name>
<dbReference type="InterPro" id="IPR011051">
    <property type="entry name" value="RmlC_Cupin_sf"/>
</dbReference>
<feature type="chain" id="PRO_5016237634" evidence="2">
    <location>
        <begin position="21"/>
        <end position="264"/>
    </location>
</feature>
<dbReference type="InterPro" id="IPR013096">
    <property type="entry name" value="Cupin_2"/>
</dbReference>
<evidence type="ECO:0000313" key="4">
    <source>
        <dbReference type="EMBL" id="PWK16862.1"/>
    </source>
</evidence>
<dbReference type="Proteomes" id="UP000245489">
    <property type="component" value="Unassembled WGS sequence"/>
</dbReference>
<keyword evidence="1" id="KW-0479">Metal-binding</keyword>
<dbReference type="PANTHER" id="PTHR35848">
    <property type="entry name" value="OXALATE-BINDING PROTEIN"/>
    <property type="match status" value="1"/>
</dbReference>
<accession>A0A316DH59</accession>
<dbReference type="GO" id="GO:0046872">
    <property type="term" value="F:metal ion binding"/>
    <property type="evidence" value="ECO:0007669"/>
    <property type="project" value="UniProtKB-KW"/>
</dbReference>
<feature type="domain" description="Cupin type-2" evidence="3">
    <location>
        <begin position="65"/>
        <end position="130"/>
    </location>
</feature>
<reference evidence="4 5" key="1">
    <citation type="submission" date="2018-05" db="EMBL/GenBank/DDBJ databases">
        <title>Genomic Encyclopedia of Archaeal and Bacterial Type Strains, Phase II (KMG-II): from individual species to whole genera.</title>
        <authorList>
            <person name="Goeker M."/>
        </authorList>
    </citation>
    <scope>NUCLEOTIDE SEQUENCE [LARGE SCALE GENOMIC DNA]</scope>
    <source>
        <strain evidence="4 5">DSM 22214</strain>
    </source>
</reference>
<dbReference type="AlphaFoldDB" id="A0A316DH59"/>
<dbReference type="SUPFAM" id="SSF51182">
    <property type="entry name" value="RmlC-like cupins"/>
    <property type="match status" value="1"/>
</dbReference>
<keyword evidence="4" id="KW-0378">Hydrolase</keyword>
<evidence type="ECO:0000313" key="5">
    <source>
        <dbReference type="Proteomes" id="UP000245489"/>
    </source>
</evidence>
<organism evidence="4 5">
    <name type="scientific">Arcicella aurantiaca</name>
    <dbReference type="NCBI Taxonomy" id="591202"/>
    <lineage>
        <taxon>Bacteria</taxon>
        <taxon>Pseudomonadati</taxon>
        <taxon>Bacteroidota</taxon>
        <taxon>Cytophagia</taxon>
        <taxon>Cytophagales</taxon>
        <taxon>Flectobacillaceae</taxon>
        <taxon>Arcicella</taxon>
    </lineage>
</organism>
<dbReference type="Gene3D" id="2.60.120.10">
    <property type="entry name" value="Jelly Rolls"/>
    <property type="match status" value="1"/>
</dbReference>
<sequence length="264" mass="29865">MKKQLSIFTFLFLLKMSLFAQNQPLESKVYVWNDLPVKQNPKAEQRQIFSGTTPSFKSFKMHATTLHPHSSLKPIHKQDNEEMVIIKEGELTVTIEGQTKKIKAGGVILMLPNEDRGFENTSDANVTYYVLQYEANEPADIERGKKSGGSLMINWDEIPFKAHEKGGRKDFFNRPTAMTKRFEMHTTTLKEGLISHPPHTHKAAEIIFLINSQDGEANSQAQESINGNEYDAKVGDIIFLQSNDLHGIKNTGKGTCTYFAFQIE</sequence>
<protein>
    <submittedName>
        <fullName evidence="4">(S)-ureidoglycine aminohydrolase</fullName>
    </submittedName>
</protein>
<dbReference type="InterPro" id="IPR014710">
    <property type="entry name" value="RmlC-like_jellyroll"/>
</dbReference>
<proteinExistence type="predicted"/>
<evidence type="ECO:0000256" key="2">
    <source>
        <dbReference type="SAM" id="SignalP"/>
    </source>
</evidence>
<dbReference type="Pfam" id="PF07883">
    <property type="entry name" value="Cupin_2"/>
    <property type="match status" value="1"/>
</dbReference>
<keyword evidence="2" id="KW-0732">Signal</keyword>
<dbReference type="InterPro" id="IPR051610">
    <property type="entry name" value="GPI/OXD"/>
</dbReference>
<feature type="signal peptide" evidence="2">
    <location>
        <begin position="1"/>
        <end position="20"/>
    </location>
</feature>
<gene>
    <name evidence="4" type="ORF">LV89_04682</name>
</gene>
<evidence type="ECO:0000256" key="1">
    <source>
        <dbReference type="ARBA" id="ARBA00022723"/>
    </source>
</evidence>
<dbReference type="GO" id="GO:0016787">
    <property type="term" value="F:hydrolase activity"/>
    <property type="evidence" value="ECO:0007669"/>
    <property type="project" value="UniProtKB-KW"/>
</dbReference>
<dbReference type="EMBL" id="QGGO01000042">
    <property type="protein sequence ID" value="PWK16862.1"/>
    <property type="molecule type" value="Genomic_DNA"/>
</dbReference>
<comment type="caution">
    <text evidence="4">The sequence shown here is derived from an EMBL/GenBank/DDBJ whole genome shotgun (WGS) entry which is preliminary data.</text>
</comment>
<evidence type="ECO:0000259" key="3">
    <source>
        <dbReference type="Pfam" id="PF07883"/>
    </source>
</evidence>
<dbReference type="RefSeq" id="WP_229201586.1">
    <property type="nucleotide sequence ID" value="NZ_QGGO01000042.1"/>
</dbReference>
<keyword evidence="5" id="KW-1185">Reference proteome</keyword>